<dbReference type="AlphaFoldDB" id="A0A1G4J6H8"/>
<protein>
    <submittedName>
        <fullName evidence="2">LAME_0D00958g1_1</fullName>
    </submittedName>
</protein>
<feature type="region of interest" description="Disordered" evidence="1">
    <location>
        <begin position="49"/>
        <end position="127"/>
    </location>
</feature>
<dbReference type="EMBL" id="LT598482">
    <property type="protein sequence ID" value="SCU85331.1"/>
    <property type="molecule type" value="Genomic_DNA"/>
</dbReference>
<gene>
    <name evidence="2" type="ORF">LAME_0D00958G</name>
</gene>
<dbReference type="Pfam" id="PF08297">
    <property type="entry name" value="U3_snoRNA_assoc"/>
    <property type="match status" value="1"/>
</dbReference>
<feature type="compositionally biased region" description="Acidic residues" evidence="1">
    <location>
        <begin position="68"/>
        <end position="79"/>
    </location>
</feature>
<dbReference type="InterPro" id="IPR013268">
    <property type="entry name" value="UTP16"/>
</dbReference>
<dbReference type="GO" id="GO:0030515">
    <property type="term" value="F:snoRNA binding"/>
    <property type="evidence" value="ECO:0007669"/>
    <property type="project" value="InterPro"/>
</dbReference>
<evidence type="ECO:0000313" key="3">
    <source>
        <dbReference type="Proteomes" id="UP000191144"/>
    </source>
</evidence>
<dbReference type="Proteomes" id="UP000191144">
    <property type="component" value="Chromosome D"/>
</dbReference>
<dbReference type="GO" id="GO:0006364">
    <property type="term" value="P:rRNA processing"/>
    <property type="evidence" value="ECO:0007669"/>
    <property type="project" value="InterPro"/>
</dbReference>
<keyword evidence="3" id="KW-1185">Reference proteome</keyword>
<evidence type="ECO:0000256" key="1">
    <source>
        <dbReference type="SAM" id="MobiDB-lite"/>
    </source>
</evidence>
<name>A0A1G4J6H8_9SACH</name>
<sequence length="256" mass="30085">MSIFKASRRIEDRSVYRLIGWLCQVLHLDLIIMAGVTKHRKFDEEAEALKDVPAEIPENDVIDRSSDEESEDEAPEEEGLSSSKSLVEKQELERQKAAEREEEVMREKRRKQNSRFTEQQHLKRQKQMQEFEALLKQREQAEKQEDDEDAVPEELPENFFDNLDQQDAGQITTKPTHVNFNDLDDENYSAEIREELQKQKKKTLRQLRKTTVKRGPVKVRLLASMSTVKTLAPQKDNTVLNKKDKWLKRKALGRKR</sequence>
<accession>A0A1G4J6H8</accession>
<dbReference type="OrthoDB" id="4096107at2759"/>
<organism evidence="2 3">
    <name type="scientific">Lachancea meyersii CBS 8951</name>
    <dbReference type="NCBI Taxonomy" id="1266667"/>
    <lineage>
        <taxon>Eukaryota</taxon>
        <taxon>Fungi</taxon>
        <taxon>Dikarya</taxon>
        <taxon>Ascomycota</taxon>
        <taxon>Saccharomycotina</taxon>
        <taxon>Saccharomycetes</taxon>
        <taxon>Saccharomycetales</taxon>
        <taxon>Saccharomycetaceae</taxon>
        <taxon>Lachancea</taxon>
    </lineage>
</organism>
<feature type="compositionally biased region" description="Basic and acidic residues" evidence="1">
    <location>
        <begin position="86"/>
        <end position="106"/>
    </location>
</feature>
<proteinExistence type="predicted"/>
<evidence type="ECO:0000313" key="2">
    <source>
        <dbReference type="EMBL" id="SCU85331.1"/>
    </source>
</evidence>
<reference evidence="3" key="1">
    <citation type="submission" date="2016-03" db="EMBL/GenBank/DDBJ databases">
        <authorList>
            <person name="Devillers Hugo."/>
        </authorList>
    </citation>
    <scope>NUCLEOTIDE SEQUENCE [LARGE SCALE GENOMIC DNA]</scope>
</reference>